<keyword evidence="7" id="KW-0325">Glycoprotein</keyword>
<dbReference type="InterPro" id="IPR012946">
    <property type="entry name" value="X8"/>
</dbReference>
<gene>
    <name evidence="11" type="ORF">QYE76_071807</name>
</gene>
<keyword evidence="2" id="KW-1003">Cell membrane</keyword>
<evidence type="ECO:0000256" key="7">
    <source>
        <dbReference type="ARBA" id="ARBA00023180"/>
    </source>
</evidence>
<dbReference type="Proteomes" id="UP001231189">
    <property type="component" value="Unassembled WGS sequence"/>
</dbReference>
<feature type="compositionally biased region" description="Basic and acidic residues" evidence="8">
    <location>
        <begin position="117"/>
        <end position="128"/>
    </location>
</feature>
<keyword evidence="3" id="KW-0449">Lipoprotein</keyword>
<organism evidence="11 12">
    <name type="scientific">Lolium multiflorum</name>
    <name type="common">Italian ryegrass</name>
    <name type="synonym">Lolium perenne subsp. multiflorum</name>
    <dbReference type="NCBI Taxonomy" id="4521"/>
    <lineage>
        <taxon>Eukaryota</taxon>
        <taxon>Viridiplantae</taxon>
        <taxon>Streptophyta</taxon>
        <taxon>Embryophyta</taxon>
        <taxon>Tracheophyta</taxon>
        <taxon>Spermatophyta</taxon>
        <taxon>Magnoliopsida</taxon>
        <taxon>Liliopsida</taxon>
        <taxon>Poales</taxon>
        <taxon>Poaceae</taxon>
        <taxon>BOP clade</taxon>
        <taxon>Pooideae</taxon>
        <taxon>Poodae</taxon>
        <taxon>Poeae</taxon>
        <taxon>Poeae Chloroplast Group 2 (Poeae type)</taxon>
        <taxon>Loliodinae</taxon>
        <taxon>Loliinae</taxon>
        <taxon>Lolium</taxon>
    </lineage>
</organism>
<accession>A0AAD8WH61</accession>
<comment type="subcellular location">
    <subcellularLocation>
        <location evidence="1">Cell membrane</location>
        <topology evidence="1">Lipid-anchor</topology>
        <topology evidence="1">GPI-anchor</topology>
    </subcellularLocation>
</comment>
<dbReference type="PANTHER" id="PTHR31044:SF85">
    <property type="entry name" value="OS05G0581900 PROTEIN"/>
    <property type="match status" value="1"/>
</dbReference>
<keyword evidence="12" id="KW-1185">Reference proteome</keyword>
<keyword evidence="4 9" id="KW-0732">Signal</keyword>
<proteinExistence type="predicted"/>
<evidence type="ECO:0000256" key="3">
    <source>
        <dbReference type="ARBA" id="ARBA00022622"/>
    </source>
</evidence>
<dbReference type="AlphaFoldDB" id="A0AAD8WH61"/>
<evidence type="ECO:0000256" key="1">
    <source>
        <dbReference type="ARBA" id="ARBA00004609"/>
    </source>
</evidence>
<dbReference type="GO" id="GO:0098552">
    <property type="term" value="C:side of membrane"/>
    <property type="evidence" value="ECO:0007669"/>
    <property type="project" value="UniProtKB-KW"/>
</dbReference>
<evidence type="ECO:0000256" key="6">
    <source>
        <dbReference type="ARBA" id="ARBA00023157"/>
    </source>
</evidence>
<reference evidence="11" key="1">
    <citation type="submission" date="2023-07" db="EMBL/GenBank/DDBJ databases">
        <title>A chromosome-level genome assembly of Lolium multiflorum.</title>
        <authorList>
            <person name="Chen Y."/>
            <person name="Copetti D."/>
            <person name="Kolliker R."/>
            <person name="Studer B."/>
        </authorList>
    </citation>
    <scope>NUCLEOTIDE SEQUENCE</scope>
    <source>
        <strain evidence="11">02402/16</strain>
        <tissue evidence="11">Leaf</tissue>
    </source>
</reference>
<dbReference type="GO" id="GO:0005886">
    <property type="term" value="C:plasma membrane"/>
    <property type="evidence" value="ECO:0007669"/>
    <property type="project" value="UniProtKB-SubCell"/>
</dbReference>
<dbReference type="InterPro" id="IPR044788">
    <property type="entry name" value="X8_dom_prot"/>
</dbReference>
<dbReference type="SMART" id="SM00768">
    <property type="entry name" value="X8"/>
    <property type="match status" value="1"/>
</dbReference>
<evidence type="ECO:0000313" key="11">
    <source>
        <dbReference type="EMBL" id="KAK1654002.1"/>
    </source>
</evidence>
<feature type="signal peptide" evidence="9">
    <location>
        <begin position="1"/>
        <end position="18"/>
    </location>
</feature>
<feature type="domain" description="X8" evidence="10">
    <location>
        <begin position="21"/>
        <end position="106"/>
    </location>
</feature>
<comment type="caution">
    <text evidence="11">The sequence shown here is derived from an EMBL/GenBank/DDBJ whole genome shotgun (WGS) entry which is preliminary data.</text>
</comment>
<evidence type="ECO:0000256" key="4">
    <source>
        <dbReference type="ARBA" id="ARBA00022729"/>
    </source>
</evidence>
<evidence type="ECO:0000256" key="8">
    <source>
        <dbReference type="SAM" id="MobiDB-lite"/>
    </source>
</evidence>
<dbReference type="Pfam" id="PF07983">
    <property type="entry name" value="X8"/>
    <property type="match status" value="1"/>
</dbReference>
<protein>
    <recommendedName>
        <fullName evidence="10">X8 domain-containing protein</fullName>
    </recommendedName>
</protein>
<keyword evidence="5" id="KW-0472">Membrane</keyword>
<dbReference type="PANTHER" id="PTHR31044">
    <property type="entry name" value="BETA-1,3 GLUCANASE"/>
    <property type="match status" value="1"/>
</dbReference>
<evidence type="ECO:0000313" key="12">
    <source>
        <dbReference type="Proteomes" id="UP001231189"/>
    </source>
</evidence>
<evidence type="ECO:0000256" key="5">
    <source>
        <dbReference type="ARBA" id="ARBA00023136"/>
    </source>
</evidence>
<evidence type="ECO:0000256" key="9">
    <source>
        <dbReference type="SAM" id="SignalP"/>
    </source>
</evidence>
<dbReference type="FunFam" id="1.20.58.1040:FF:000001">
    <property type="entry name" value="Glucan endo-1,3-beta-glucosidase 4"/>
    <property type="match status" value="1"/>
</dbReference>
<name>A0AAD8WH61_LOLMU</name>
<feature type="region of interest" description="Disordered" evidence="8">
    <location>
        <begin position="105"/>
        <end position="128"/>
    </location>
</feature>
<sequence>MVLLVRVVSMVATSKVAGDGLWCVASPRATEAALQDGLNYACGQGGVDCSAIQAGGNCFIPDTLRDHAGYAFNSYFQKDVAGTARCDFGGSGMLTRTDPSTATCKYPSTRDAAAPNADDHTEKQGDKA</sequence>
<keyword evidence="3" id="KW-0336">GPI-anchor</keyword>
<dbReference type="Gene3D" id="1.20.58.1040">
    <property type="match status" value="1"/>
</dbReference>
<dbReference type="EMBL" id="JAUUTY010000004">
    <property type="protein sequence ID" value="KAK1654002.1"/>
    <property type="molecule type" value="Genomic_DNA"/>
</dbReference>
<dbReference type="GO" id="GO:0009506">
    <property type="term" value="C:plasmodesma"/>
    <property type="evidence" value="ECO:0007669"/>
    <property type="project" value="UniProtKB-ARBA"/>
</dbReference>
<evidence type="ECO:0000259" key="10">
    <source>
        <dbReference type="SMART" id="SM00768"/>
    </source>
</evidence>
<keyword evidence="6" id="KW-1015">Disulfide bond</keyword>
<evidence type="ECO:0000256" key="2">
    <source>
        <dbReference type="ARBA" id="ARBA00022475"/>
    </source>
</evidence>
<feature type="chain" id="PRO_5042060884" description="X8 domain-containing protein" evidence="9">
    <location>
        <begin position="19"/>
        <end position="128"/>
    </location>
</feature>